<feature type="transmembrane region" description="Helical" evidence="7">
    <location>
        <begin position="115"/>
        <end position="137"/>
    </location>
</feature>
<dbReference type="Gene3D" id="1.20.1250.20">
    <property type="entry name" value="MFS general substrate transporter like domains"/>
    <property type="match status" value="2"/>
</dbReference>
<feature type="transmembrane region" description="Helical" evidence="7">
    <location>
        <begin position="327"/>
        <end position="345"/>
    </location>
</feature>
<keyword evidence="5 7" id="KW-1133">Transmembrane helix</keyword>
<reference evidence="9 10" key="1">
    <citation type="submission" date="2020-08" db="EMBL/GenBank/DDBJ databases">
        <title>Genomic Encyclopedia of Type Strains, Phase IV (KMG-IV): sequencing the most valuable type-strain genomes for metagenomic binning, comparative biology and taxonomic classification.</title>
        <authorList>
            <person name="Goeker M."/>
        </authorList>
    </citation>
    <scope>NUCLEOTIDE SEQUENCE [LARGE SCALE GENOMIC DNA]</scope>
    <source>
        <strain evidence="9 10">DSM 23562</strain>
    </source>
</reference>
<dbReference type="PANTHER" id="PTHR23522">
    <property type="entry name" value="BLL5896 PROTEIN"/>
    <property type="match status" value="1"/>
</dbReference>
<dbReference type="InterPro" id="IPR004740">
    <property type="entry name" value="Nuc_H_symport"/>
</dbReference>
<keyword evidence="4 7" id="KW-0812">Transmembrane</keyword>
<dbReference type="GO" id="GO:0005886">
    <property type="term" value="C:plasma membrane"/>
    <property type="evidence" value="ECO:0007669"/>
    <property type="project" value="UniProtKB-SubCell"/>
</dbReference>
<evidence type="ECO:0000256" key="6">
    <source>
        <dbReference type="ARBA" id="ARBA00023136"/>
    </source>
</evidence>
<dbReference type="RefSeq" id="WP_184201145.1">
    <property type="nucleotide sequence ID" value="NZ_JACHGW010000004.1"/>
</dbReference>
<gene>
    <name evidence="9" type="ORF">HNQ39_004141</name>
</gene>
<keyword evidence="10" id="KW-1185">Reference proteome</keyword>
<comment type="subcellular location">
    <subcellularLocation>
        <location evidence="1">Cell membrane</location>
        <topology evidence="1">Multi-pass membrane protein</topology>
    </subcellularLocation>
</comment>
<evidence type="ECO:0000256" key="1">
    <source>
        <dbReference type="ARBA" id="ARBA00004651"/>
    </source>
</evidence>
<feature type="transmembrane region" description="Helical" evidence="7">
    <location>
        <begin position="299"/>
        <end position="321"/>
    </location>
</feature>
<dbReference type="PANTHER" id="PTHR23522:SF4">
    <property type="entry name" value="NUCLEOSIDE PERMEASE NUPG-RELATED"/>
    <property type="match status" value="1"/>
</dbReference>
<dbReference type="GO" id="GO:0015212">
    <property type="term" value="F:cytidine transmembrane transporter activity"/>
    <property type="evidence" value="ECO:0007669"/>
    <property type="project" value="TreeGrafter"/>
</dbReference>
<keyword evidence="3" id="KW-1003">Cell membrane</keyword>
<dbReference type="Pfam" id="PF03825">
    <property type="entry name" value="Nuc_H_symport"/>
    <property type="match status" value="1"/>
</dbReference>
<sequence>MSDKLRLRLLLGAMMFFQYAAWGAWAPVLGATLGSAEGPFKASGSLIGAIFGVLWLACIFVPFVGGQLVDRTIASQKYMGISALFCALAAWMMSQQTSTGNLLPEIFPIIPTGGFALWLVLWSVAFAPSIGIGNAIVLHHLAKETDTTEAERERAFSMIRTAGTVGWIVVAFIEGWAKSAFPNIPVVEMAVSAIAAVLWAVASFLVPNVPPALKGVDPFAFKRAFTLFGKVPGFTAFMIISLIASAEFQFFYTLSGQFLGSLGVPEAQIAPYKSTSQMAEVISLAFLLPICLKKFGMRWTLVIGTLAWSVRYFIFATKLFLPVVFSLSLHGVGFAFVFVTSYFYIDRVAPKDIRGSAQSLFTLVTLGVGNWLGSILSGKLQDAFTTKSGEVSTVNWPMVFIVPAALTLFSAIAFAVTFKEPKVSEDELPATFSH</sequence>
<organism evidence="9 10">
    <name type="scientific">Armatimonas rosea</name>
    <dbReference type="NCBI Taxonomy" id="685828"/>
    <lineage>
        <taxon>Bacteria</taxon>
        <taxon>Bacillati</taxon>
        <taxon>Armatimonadota</taxon>
        <taxon>Armatimonadia</taxon>
        <taxon>Armatimonadales</taxon>
        <taxon>Armatimonadaceae</taxon>
        <taxon>Armatimonas</taxon>
    </lineage>
</organism>
<evidence type="ECO:0000256" key="7">
    <source>
        <dbReference type="SAM" id="Phobius"/>
    </source>
</evidence>
<dbReference type="EMBL" id="JACHGW010000004">
    <property type="protein sequence ID" value="MBB6052320.1"/>
    <property type="molecule type" value="Genomic_DNA"/>
</dbReference>
<comment type="caution">
    <text evidence="9">The sequence shown here is derived from an EMBL/GenBank/DDBJ whole genome shotgun (WGS) entry which is preliminary data.</text>
</comment>
<evidence type="ECO:0000256" key="5">
    <source>
        <dbReference type="ARBA" id="ARBA00022989"/>
    </source>
</evidence>
<keyword evidence="6 7" id="KW-0472">Membrane</keyword>
<evidence type="ECO:0000256" key="2">
    <source>
        <dbReference type="ARBA" id="ARBA00022448"/>
    </source>
</evidence>
<protein>
    <submittedName>
        <fullName evidence="9">MFS family permease</fullName>
    </submittedName>
</protein>
<dbReference type="Proteomes" id="UP000520814">
    <property type="component" value="Unassembled WGS sequence"/>
</dbReference>
<keyword evidence="2" id="KW-0813">Transport</keyword>
<feature type="transmembrane region" description="Helical" evidence="7">
    <location>
        <begin position="357"/>
        <end position="376"/>
    </location>
</feature>
<dbReference type="InterPro" id="IPR020846">
    <property type="entry name" value="MFS_dom"/>
</dbReference>
<feature type="transmembrane region" description="Helical" evidence="7">
    <location>
        <begin position="189"/>
        <end position="210"/>
    </location>
</feature>
<feature type="domain" description="Major facilitator superfamily (MFS) profile" evidence="8">
    <location>
        <begin position="1"/>
        <end position="422"/>
    </location>
</feature>
<dbReference type="InterPro" id="IPR036259">
    <property type="entry name" value="MFS_trans_sf"/>
</dbReference>
<dbReference type="PROSITE" id="PS50850">
    <property type="entry name" value="MFS"/>
    <property type="match status" value="1"/>
</dbReference>
<feature type="transmembrane region" description="Helical" evidence="7">
    <location>
        <begin position="158"/>
        <end position="177"/>
    </location>
</feature>
<feature type="transmembrane region" description="Helical" evidence="7">
    <location>
        <begin position="78"/>
        <end position="95"/>
    </location>
</feature>
<feature type="transmembrane region" description="Helical" evidence="7">
    <location>
        <begin position="396"/>
        <end position="418"/>
    </location>
</feature>
<dbReference type="SUPFAM" id="SSF103473">
    <property type="entry name" value="MFS general substrate transporter"/>
    <property type="match status" value="1"/>
</dbReference>
<evidence type="ECO:0000313" key="10">
    <source>
        <dbReference type="Proteomes" id="UP000520814"/>
    </source>
</evidence>
<accession>A0A7W9W8M6</accession>
<name>A0A7W9W8M6_ARMRO</name>
<feature type="transmembrane region" description="Helical" evidence="7">
    <location>
        <begin position="231"/>
        <end position="254"/>
    </location>
</feature>
<evidence type="ECO:0000259" key="8">
    <source>
        <dbReference type="PROSITE" id="PS50850"/>
    </source>
</evidence>
<evidence type="ECO:0000256" key="4">
    <source>
        <dbReference type="ARBA" id="ARBA00022692"/>
    </source>
</evidence>
<dbReference type="GO" id="GO:0015213">
    <property type="term" value="F:uridine transmembrane transporter activity"/>
    <property type="evidence" value="ECO:0007669"/>
    <property type="project" value="TreeGrafter"/>
</dbReference>
<dbReference type="AlphaFoldDB" id="A0A7W9W8M6"/>
<feature type="transmembrane region" description="Helical" evidence="7">
    <location>
        <begin position="46"/>
        <end position="66"/>
    </location>
</feature>
<evidence type="ECO:0000313" key="9">
    <source>
        <dbReference type="EMBL" id="MBB6052320.1"/>
    </source>
</evidence>
<evidence type="ECO:0000256" key="3">
    <source>
        <dbReference type="ARBA" id="ARBA00022475"/>
    </source>
</evidence>
<proteinExistence type="predicted"/>